<evidence type="ECO:0000313" key="1">
    <source>
        <dbReference type="EMBL" id="MDQ6600262.1"/>
    </source>
</evidence>
<dbReference type="EMBL" id="JAVGVR010000001">
    <property type="protein sequence ID" value="MDQ6600262.1"/>
    <property type="molecule type" value="Genomic_DNA"/>
</dbReference>
<dbReference type="AlphaFoldDB" id="A0A4R5VU04"/>
<organism evidence="2 3">
    <name type="scientific">Bacillus salipaludis</name>
    <dbReference type="NCBI Taxonomy" id="2547811"/>
    <lineage>
        <taxon>Bacteria</taxon>
        <taxon>Bacillati</taxon>
        <taxon>Bacillota</taxon>
        <taxon>Bacilli</taxon>
        <taxon>Bacillales</taxon>
        <taxon>Bacillaceae</taxon>
        <taxon>Bacillus</taxon>
    </lineage>
</organism>
<proteinExistence type="predicted"/>
<name>A0A4R5VU04_9BACI</name>
<protein>
    <submittedName>
        <fullName evidence="2">Group-specific protein</fullName>
    </submittedName>
</protein>
<evidence type="ECO:0000313" key="2">
    <source>
        <dbReference type="EMBL" id="TDK62290.1"/>
    </source>
</evidence>
<keyword evidence="4" id="KW-1185">Reference proteome</keyword>
<dbReference type="Proteomes" id="UP001178888">
    <property type="component" value="Unassembled WGS sequence"/>
</dbReference>
<dbReference type="RefSeq" id="WP_133334016.1">
    <property type="nucleotide sequence ID" value="NZ_JAVGVR010000001.1"/>
</dbReference>
<dbReference type="EMBL" id="SMYO01000004">
    <property type="protein sequence ID" value="TDK62290.1"/>
    <property type="molecule type" value="Genomic_DNA"/>
</dbReference>
<accession>A0A4R5VU04</accession>
<dbReference type="Proteomes" id="UP000295132">
    <property type="component" value="Unassembled WGS sequence"/>
</dbReference>
<sequence length="77" mass="9245">MSECKLDHSHEDVKMKYESQAAFLPKEMQPLFKQFFEKEHSQELLNEVFHLLKKYDLVSDDEKSVRNNRLFLVLENA</sequence>
<reference evidence="1" key="2">
    <citation type="submission" date="2023-08" db="EMBL/GenBank/DDBJ databases">
        <title>Nitrogen cycling bacteria in agricultural field soils.</title>
        <authorList>
            <person name="Jang J."/>
        </authorList>
    </citation>
    <scope>NUCLEOTIDE SEQUENCE</scope>
    <source>
        <strain evidence="1">PS3-36</strain>
    </source>
</reference>
<gene>
    <name evidence="2" type="ORF">E2K98_09540</name>
    <name evidence="1" type="ORF">RCG21_28725</name>
</gene>
<reference evidence="2 3" key="1">
    <citation type="submission" date="2019-03" db="EMBL/GenBank/DDBJ databases">
        <title>Bacillus niacini sp. nov. a Nicotinate-Metabolizing Mesophile Isolated from Soil.</title>
        <authorList>
            <person name="Zhang G."/>
        </authorList>
    </citation>
    <scope>NUCLEOTIDE SEQUENCE [LARGE SCALE GENOMIC DNA]</scope>
    <source>
        <strain evidence="2 3">WN066</strain>
    </source>
</reference>
<evidence type="ECO:0000313" key="3">
    <source>
        <dbReference type="Proteomes" id="UP000295132"/>
    </source>
</evidence>
<comment type="caution">
    <text evidence="2">The sequence shown here is derived from an EMBL/GenBank/DDBJ whole genome shotgun (WGS) entry which is preliminary data.</text>
</comment>
<evidence type="ECO:0000313" key="4">
    <source>
        <dbReference type="Proteomes" id="UP001178888"/>
    </source>
</evidence>